<dbReference type="InterPro" id="IPR003582">
    <property type="entry name" value="ShKT_dom"/>
</dbReference>
<evidence type="ECO:0000313" key="5">
    <source>
        <dbReference type="Proteomes" id="UP001255856"/>
    </source>
</evidence>
<dbReference type="InterPro" id="IPR000782">
    <property type="entry name" value="FAS1_domain"/>
</dbReference>
<evidence type="ECO:0000313" key="4">
    <source>
        <dbReference type="EMBL" id="KAK2080789.1"/>
    </source>
</evidence>
<dbReference type="SUPFAM" id="SSF82153">
    <property type="entry name" value="FAS1 domain"/>
    <property type="match status" value="1"/>
</dbReference>
<protein>
    <recommendedName>
        <fullName evidence="6">FAS1 domain-containing protein</fullName>
    </recommendedName>
</protein>
<name>A0AAD9MIX4_PROWI</name>
<feature type="chain" id="PRO_5041929308" description="FAS1 domain-containing protein" evidence="1">
    <location>
        <begin position="26"/>
        <end position="334"/>
    </location>
</feature>
<keyword evidence="5" id="KW-1185">Reference proteome</keyword>
<feature type="domain" description="ShKT" evidence="3">
    <location>
        <begin position="28"/>
        <end position="66"/>
    </location>
</feature>
<dbReference type="PROSITE" id="PS50213">
    <property type="entry name" value="FAS1"/>
    <property type="match status" value="1"/>
</dbReference>
<evidence type="ECO:0000256" key="1">
    <source>
        <dbReference type="SAM" id="SignalP"/>
    </source>
</evidence>
<dbReference type="AlphaFoldDB" id="A0AAD9MIX4"/>
<dbReference type="Proteomes" id="UP001255856">
    <property type="component" value="Unassembled WGS sequence"/>
</dbReference>
<dbReference type="SMART" id="SM00554">
    <property type="entry name" value="FAS1"/>
    <property type="match status" value="1"/>
</dbReference>
<feature type="signal peptide" evidence="1">
    <location>
        <begin position="1"/>
        <end position="25"/>
    </location>
</feature>
<sequence>MRLSASSASWLRLAVALLAIAAVSAQECVDNPPDEEYTCAEQKSFGKCEKEWMKDGNYCALTCGFCSGDSASEAAAPEEVPAPEDEVIVIFEEAPAPEDEIIVIFEEAPAPEEEEAPTTFGSLIAPVAQSTEQVTLPPAAEELPAPSAEVTGDVAPEPESDTIAGPAAETGCVSAWSWIQQQPSLSAFTNVIRAAGGLPSIESATAPVTVFAPSNAAWPAVATALNTDPDALYGQVNTLTRIAGYQVVPGAPLDPAQLAAKRQLVTGTGDPIFVTAGDSGISLQGYGSSAQVVAPSLASGCNWVVHGIDTVLLPMAGVNGINPAYTSAFVSAAG</sequence>
<reference evidence="4" key="1">
    <citation type="submission" date="2021-01" db="EMBL/GenBank/DDBJ databases">
        <authorList>
            <person name="Eckstrom K.M.E."/>
        </authorList>
    </citation>
    <scope>NUCLEOTIDE SEQUENCE</scope>
    <source>
        <strain evidence="4">UVCC 0001</strain>
    </source>
</reference>
<evidence type="ECO:0000259" key="2">
    <source>
        <dbReference type="PROSITE" id="PS50213"/>
    </source>
</evidence>
<dbReference type="Pfam" id="PF02469">
    <property type="entry name" value="Fasciclin"/>
    <property type="match status" value="1"/>
</dbReference>
<gene>
    <name evidence="4" type="ORF">QBZ16_000643</name>
</gene>
<dbReference type="PROSITE" id="PS51670">
    <property type="entry name" value="SHKT"/>
    <property type="match status" value="1"/>
</dbReference>
<comment type="caution">
    <text evidence="4">The sequence shown here is derived from an EMBL/GenBank/DDBJ whole genome shotgun (WGS) entry which is preliminary data.</text>
</comment>
<dbReference type="EMBL" id="JASFZW010000001">
    <property type="protein sequence ID" value="KAK2080789.1"/>
    <property type="molecule type" value="Genomic_DNA"/>
</dbReference>
<proteinExistence type="predicted"/>
<evidence type="ECO:0000259" key="3">
    <source>
        <dbReference type="PROSITE" id="PS51670"/>
    </source>
</evidence>
<keyword evidence="1" id="KW-0732">Signal</keyword>
<dbReference type="InterPro" id="IPR036378">
    <property type="entry name" value="FAS1_dom_sf"/>
</dbReference>
<feature type="domain" description="FAS1" evidence="2">
    <location>
        <begin position="172"/>
        <end position="312"/>
    </location>
</feature>
<evidence type="ECO:0008006" key="6">
    <source>
        <dbReference type="Google" id="ProtNLM"/>
    </source>
</evidence>
<accession>A0AAD9MIX4</accession>
<dbReference type="Gene3D" id="2.30.180.10">
    <property type="entry name" value="FAS1 domain"/>
    <property type="match status" value="1"/>
</dbReference>
<organism evidence="4 5">
    <name type="scientific">Prototheca wickerhamii</name>
    <dbReference type="NCBI Taxonomy" id="3111"/>
    <lineage>
        <taxon>Eukaryota</taxon>
        <taxon>Viridiplantae</taxon>
        <taxon>Chlorophyta</taxon>
        <taxon>core chlorophytes</taxon>
        <taxon>Trebouxiophyceae</taxon>
        <taxon>Chlorellales</taxon>
        <taxon>Chlorellaceae</taxon>
        <taxon>Prototheca</taxon>
    </lineage>
</organism>